<evidence type="ECO:0000313" key="3">
    <source>
        <dbReference type="EMBL" id="KAL3757005.1"/>
    </source>
</evidence>
<dbReference type="InterPro" id="IPR012337">
    <property type="entry name" value="RNaseH-like_sf"/>
</dbReference>
<feature type="region of interest" description="Disordered" evidence="1">
    <location>
        <begin position="1"/>
        <end position="59"/>
    </location>
</feature>
<protein>
    <recommendedName>
        <fullName evidence="2">PiggyBac transposable element-derived protein domain-containing protein</fullName>
    </recommendedName>
</protein>
<dbReference type="EMBL" id="JALLBG020000278">
    <property type="protein sequence ID" value="KAL3757005.1"/>
    <property type="molecule type" value="Genomic_DNA"/>
</dbReference>
<accession>A0ABD3M905</accession>
<dbReference type="PANTHER" id="PTHR46599">
    <property type="entry name" value="PIGGYBAC TRANSPOSABLE ELEMENT-DERIVED PROTEIN 4"/>
    <property type="match status" value="1"/>
</dbReference>
<reference evidence="3 4" key="1">
    <citation type="submission" date="2024-10" db="EMBL/GenBank/DDBJ databases">
        <title>Updated reference genomes for cyclostephanoid diatoms.</title>
        <authorList>
            <person name="Roberts W.R."/>
            <person name="Alverson A.J."/>
        </authorList>
    </citation>
    <scope>NUCLEOTIDE SEQUENCE [LARGE SCALE GENOMIC DNA]</scope>
    <source>
        <strain evidence="3 4">AJA232-27</strain>
    </source>
</reference>
<gene>
    <name evidence="3" type="ORF">ACHAWU_003889</name>
</gene>
<dbReference type="AlphaFoldDB" id="A0ABD3M905"/>
<feature type="domain" description="PiggyBac transposable element-derived protein" evidence="2">
    <location>
        <begin position="336"/>
        <end position="613"/>
    </location>
</feature>
<comment type="caution">
    <text evidence="3">The sequence shown here is derived from an EMBL/GenBank/DDBJ whole genome shotgun (WGS) entry which is preliminary data.</text>
</comment>
<dbReference type="InterPro" id="IPR029526">
    <property type="entry name" value="PGBD"/>
</dbReference>
<dbReference type="Proteomes" id="UP001530293">
    <property type="component" value="Unassembled WGS sequence"/>
</dbReference>
<keyword evidence="4" id="KW-1185">Reference proteome</keyword>
<dbReference type="SUPFAM" id="SSF53098">
    <property type="entry name" value="Ribonuclease H-like"/>
    <property type="match status" value="1"/>
</dbReference>
<organism evidence="3 4">
    <name type="scientific">Discostella pseudostelligera</name>
    <dbReference type="NCBI Taxonomy" id="259834"/>
    <lineage>
        <taxon>Eukaryota</taxon>
        <taxon>Sar</taxon>
        <taxon>Stramenopiles</taxon>
        <taxon>Ochrophyta</taxon>
        <taxon>Bacillariophyta</taxon>
        <taxon>Coscinodiscophyceae</taxon>
        <taxon>Thalassiosirophycidae</taxon>
        <taxon>Stephanodiscales</taxon>
        <taxon>Stephanodiscaceae</taxon>
        <taxon>Discostella</taxon>
    </lineage>
</organism>
<name>A0ABD3M905_9STRA</name>
<evidence type="ECO:0000259" key="2">
    <source>
        <dbReference type="Pfam" id="PF13843"/>
    </source>
</evidence>
<sequence>MSPDESDVHCMDNRPDVQVYDTEPPMPPVGAIENEVKFDDFPSYPGTDDGAADDDDIDTKKPPKGCSIAHFILNNKLCTFVSFDIETGGENCGIIQISAEVCRMTLISDGNKLGNDRINGAEREPEVFNKYVNPKKPEYLWDIHAKKAHGLLPTDPRILGADTIETWIWKLTQAPGSRCNMPPKLKFFLDPFRVIDGYTTCQINKKRSKMDSYELGVVWKFLDSEHNNLKGAHNSLVDAKAQTDILVHEAFVPFINHTKSIALVDDIFTATQQNEWRKKLEPVREVHAPWKEITKDQDVTWRPSWEDLYGGPHGGPKSGPSQYIIGKARAATSLSDIFFAIVPMTFFDTIARLTTKYCYKDWVVEKCGRDLNGNVKKRKYLVNCHEATEGARNRGDSQTQKFTITPGFIIAWIGILILNGAHSGAGQRTSRKYWRSPPHGLALPYVMNTMSRNAFEFLRHYIHFADNSKAKAKDEIGYDPLFKVSYPLEVMMGGMRQTWTAGKYITINESMIRYMGRAISYVQYMPAKPIKHGIKVYAACCGYSGVLLAFRVFTGNEDSSGFHNSTITICDTLIRQANLHEQRGRVLVTDNNYTTVALAKYLFVQYRWTLIGTIIPTEKKSREDEDIPFLKLSNGGLKEVDRGWYHEAVLCQQHREG</sequence>
<proteinExistence type="predicted"/>
<evidence type="ECO:0000313" key="4">
    <source>
        <dbReference type="Proteomes" id="UP001530293"/>
    </source>
</evidence>
<feature type="compositionally biased region" description="Basic and acidic residues" evidence="1">
    <location>
        <begin position="1"/>
        <end position="15"/>
    </location>
</feature>
<evidence type="ECO:0000256" key="1">
    <source>
        <dbReference type="SAM" id="MobiDB-lite"/>
    </source>
</evidence>
<dbReference type="Pfam" id="PF13843">
    <property type="entry name" value="DDE_Tnp_1_7"/>
    <property type="match status" value="1"/>
</dbReference>
<dbReference type="PANTHER" id="PTHR46599:SF3">
    <property type="entry name" value="PIGGYBAC TRANSPOSABLE ELEMENT-DERIVED PROTEIN 4"/>
    <property type="match status" value="1"/>
</dbReference>